<reference evidence="1" key="1">
    <citation type="submission" date="2017-12" db="EMBL/GenBank/DDBJ databases">
        <title>FDA dAtabase for Regulatory Grade micrObial Sequences (FDA-ARGOS): Supporting development and validation of Infectious Disease Dx tests.</title>
        <authorList>
            <person name="Campos J."/>
            <person name="Goldberg B."/>
            <person name="Tallon L."/>
            <person name="Sadzewicz L."/>
            <person name="Sengamalay N."/>
            <person name="Ott S."/>
            <person name="Godinez A."/>
            <person name="Nagaraj S."/>
            <person name="Vyas G."/>
            <person name="Aluvathingal J."/>
            <person name="Nadendla S."/>
            <person name="Geyer C."/>
            <person name="Nandy P."/>
            <person name="Hobson J."/>
            <person name="Sichtig H."/>
        </authorList>
    </citation>
    <scope>NUCLEOTIDE SEQUENCE</scope>
    <source>
        <strain evidence="1">FDAARGOS_252</strain>
    </source>
</reference>
<sequence length="301" mass="32856">MALTIHLGAHKTASTHLQQSLKVARDALQAGGVSLADPSMLRDEGPIPLAQALAEGPGRAGDKASREALARLRDACPHLLISEENILGGTARGKLFSPRGLIYPFAVRRVRQVIALAGGGPATLFLGLRDPASFLVSAFALQLSFGNEIVLSDYLGGRNPARLGWAGLVRRLAEIPEVARLVVWRYEDYAALRPQILARMLPQDLARAVPDPAPANESLTQPGYLWFRRQAMADSDADLRILVQRARRRFPRSAGHPPLRLLGEAVHARSQAFYAAEIQRLRALPKVEFLEPAARRDQDDA</sequence>
<evidence type="ECO:0000313" key="2">
    <source>
        <dbReference type="Proteomes" id="UP000191257"/>
    </source>
</evidence>
<dbReference type="RefSeq" id="WP_080621085.1">
    <property type="nucleotide sequence ID" value="NZ_CAWMZI010000001.1"/>
</dbReference>
<evidence type="ECO:0008006" key="3">
    <source>
        <dbReference type="Google" id="ProtNLM"/>
    </source>
</evidence>
<dbReference type="SUPFAM" id="SSF52540">
    <property type="entry name" value="P-loop containing nucleoside triphosphate hydrolases"/>
    <property type="match status" value="1"/>
</dbReference>
<name>A0A1V0GR65_9RHOB</name>
<dbReference type="Proteomes" id="UP000191257">
    <property type="component" value="Chromosome"/>
</dbReference>
<organism evidence="1 2">
    <name type="scientific">Paracoccus yeei</name>
    <dbReference type="NCBI Taxonomy" id="147645"/>
    <lineage>
        <taxon>Bacteria</taxon>
        <taxon>Pseudomonadati</taxon>
        <taxon>Pseudomonadota</taxon>
        <taxon>Alphaproteobacteria</taxon>
        <taxon>Rhodobacterales</taxon>
        <taxon>Paracoccaceae</taxon>
        <taxon>Paracoccus</taxon>
    </lineage>
</organism>
<gene>
    <name evidence="1" type="ORF">A6J80_08115</name>
</gene>
<keyword evidence="2" id="KW-1185">Reference proteome</keyword>
<dbReference type="InterPro" id="IPR027417">
    <property type="entry name" value="P-loop_NTPase"/>
</dbReference>
<protein>
    <recommendedName>
        <fullName evidence="3">Sulfotransferase family protein</fullName>
    </recommendedName>
</protein>
<accession>A0A1V0GR65</accession>
<proteinExistence type="predicted"/>
<dbReference type="AlphaFoldDB" id="A0A1V0GR65"/>
<dbReference type="EMBL" id="CP020442">
    <property type="protein sequence ID" value="ARC36355.1"/>
    <property type="molecule type" value="Genomic_DNA"/>
</dbReference>
<evidence type="ECO:0000313" key="1">
    <source>
        <dbReference type="EMBL" id="ARC36355.1"/>
    </source>
</evidence>
<dbReference type="STRING" id="147645.A6J80_08115"/>
<dbReference type="KEGG" id="pye:A6J80_08115"/>
<dbReference type="eggNOG" id="ENOG5032TDZ">
    <property type="taxonomic scope" value="Bacteria"/>
</dbReference>